<feature type="compositionally biased region" description="Basic and acidic residues" evidence="1">
    <location>
        <begin position="163"/>
        <end position="174"/>
    </location>
</feature>
<keyword evidence="2" id="KW-1133">Transmembrane helix</keyword>
<sequence length="186" mass="20280">MAADLLPFLLLGILILALLIGWPIIKRRSDRGAGMAGRSRGRRFLDAKRAEALAALGSTLVVHAPEPVAREIIAAAVAKQEQHFTVRSDGGYGIRFVEPDDTIVRLARVPDGTRMQVETFREYLDGPRTVPLWEDLRSRVTSAAAARRIPVSTGEQGGFRQEGLIDGRDARWARENGTSSGPGPGW</sequence>
<keyword evidence="2" id="KW-0812">Transmembrane</keyword>
<feature type="region of interest" description="Disordered" evidence="1">
    <location>
        <begin position="152"/>
        <end position="186"/>
    </location>
</feature>
<dbReference type="RefSeq" id="WP_151459967.1">
    <property type="nucleotide sequence ID" value="NZ_JAQEIV010000004.1"/>
</dbReference>
<feature type="transmembrane region" description="Helical" evidence="2">
    <location>
        <begin position="6"/>
        <end position="25"/>
    </location>
</feature>
<evidence type="ECO:0000256" key="1">
    <source>
        <dbReference type="SAM" id="MobiDB-lite"/>
    </source>
</evidence>
<keyword evidence="4" id="KW-1185">Reference proteome</keyword>
<dbReference type="EMBL" id="WAAO01000003">
    <property type="protein sequence ID" value="KAB1862471.1"/>
    <property type="molecule type" value="Genomic_DNA"/>
</dbReference>
<dbReference type="GeneID" id="77477923"/>
<evidence type="ECO:0000256" key="2">
    <source>
        <dbReference type="SAM" id="Phobius"/>
    </source>
</evidence>
<reference evidence="4" key="1">
    <citation type="submission" date="2019-09" db="EMBL/GenBank/DDBJ databases">
        <title>Whole genome sequencing of Microbacterium maritypicum.</title>
        <authorList>
            <person name="Lenchi N."/>
        </authorList>
    </citation>
    <scope>NUCLEOTIDE SEQUENCE [LARGE SCALE GENOMIC DNA]</scope>
    <source>
        <strain evidence="4">G1</strain>
    </source>
</reference>
<comment type="caution">
    <text evidence="3">The sequence shown here is derived from an EMBL/GenBank/DDBJ whole genome shotgun (WGS) entry which is preliminary data.</text>
</comment>
<protein>
    <submittedName>
        <fullName evidence="3">Uncharacterized protein</fullName>
    </submittedName>
</protein>
<name>A0ABQ6V3P1_9MICO</name>
<accession>A0ABQ6V3P1</accession>
<proteinExistence type="predicted"/>
<gene>
    <name evidence="3" type="ORF">F6A08_15750</name>
</gene>
<evidence type="ECO:0000313" key="4">
    <source>
        <dbReference type="Proteomes" id="UP000478836"/>
    </source>
</evidence>
<keyword evidence="2" id="KW-0472">Membrane</keyword>
<dbReference type="Proteomes" id="UP000478836">
    <property type="component" value="Unassembled WGS sequence"/>
</dbReference>
<evidence type="ECO:0000313" key="3">
    <source>
        <dbReference type="EMBL" id="KAB1862471.1"/>
    </source>
</evidence>
<organism evidence="3 4">
    <name type="scientific">Microbacterium algeriense</name>
    <dbReference type="NCBI Taxonomy" id="2615184"/>
    <lineage>
        <taxon>Bacteria</taxon>
        <taxon>Bacillati</taxon>
        <taxon>Actinomycetota</taxon>
        <taxon>Actinomycetes</taxon>
        <taxon>Micrococcales</taxon>
        <taxon>Microbacteriaceae</taxon>
        <taxon>Microbacterium</taxon>
    </lineage>
</organism>